<proteinExistence type="predicted"/>
<dbReference type="Proteomes" id="UP000015106">
    <property type="component" value="Chromosome 3"/>
</dbReference>
<reference evidence="2" key="2">
    <citation type="submission" date="2018-03" db="EMBL/GenBank/DDBJ databases">
        <title>The Triticum urartu genome reveals the dynamic nature of wheat genome evolution.</title>
        <authorList>
            <person name="Ling H."/>
            <person name="Ma B."/>
            <person name="Shi X."/>
            <person name="Liu H."/>
            <person name="Dong L."/>
            <person name="Sun H."/>
            <person name="Cao Y."/>
            <person name="Gao Q."/>
            <person name="Zheng S."/>
            <person name="Li Y."/>
            <person name="Yu Y."/>
            <person name="Du H."/>
            <person name="Qi M."/>
            <person name="Li Y."/>
            <person name="Yu H."/>
            <person name="Cui Y."/>
            <person name="Wang N."/>
            <person name="Chen C."/>
            <person name="Wu H."/>
            <person name="Zhao Y."/>
            <person name="Zhang J."/>
            <person name="Li Y."/>
            <person name="Zhou W."/>
            <person name="Zhang B."/>
            <person name="Hu W."/>
            <person name="Eijk M."/>
            <person name="Tang J."/>
            <person name="Witsenboer H."/>
            <person name="Zhao S."/>
            <person name="Li Z."/>
            <person name="Zhang A."/>
            <person name="Wang D."/>
            <person name="Liang C."/>
        </authorList>
    </citation>
    <scope>NUCLEOTIDE SEQUENCE [LARGE SCALE GENOMIC DNA]</scope>
    <source>
        <strain evidence="2">cv. G1812</strain>
    </source>
</reference>
<protein>
    <submittedName>
        <fullName evidence="2">Uncharacterized protein</fullName>
    </submittedName>
</protein>
<reference evidence="3" key="1">
    <citation type="journal article" date="2013" name="Nature">
        <title>Draft genome of the wheat A-genome progenitor Triticum urartu.</title>
        <authorList>
            <person name="Ling H.Q."/>
            <person name="Zhao S."/>
            <person name="Liu D."/>
            <person name="Wang J."/>
            <person name="Sun H."/>
            <person name="Zhang C."/>
            <person name="Fan H."/>
            <person name="Li D."/>
            <person name="Dong L."/>
            <person name="Tao Y."/>
            <person name="Gao C."/>
            <person name="Wu H."/>
            <person name="Li Y."/>
            <person name="Cui Y."/>
            <person name="Guo X."/>
            <person name="Zheng S."/>
            <person name="Wang B."/>
            <person name="Yu K."/>
            <person name="Liang Q."/>
            <person name="Yang W."/>
            <person name="Lou X."/>
            <person name="Chen J."/>
            <person name="Feng M."/>
            <person name="Jian J."/>
            <person name="Zhang X."/>
            <person name="Luo G."/>
            <person name="Jiang Y."/>
            <person name="Liu J."/>
            <person name="Wang Z."/>
            <person name="Sha Y."/>
            <person name="Zhang B."/>
            <person name="Wu H."/>
            <person name="Tang D."/>
            <person name="Shen Q."/>
            <person name="Xue P."/>
            <person name="Zou S."/>
            <person name="Wang X."/>
            <person name="Liu X."/>
            <person name="Wang F."/>
            <person name="Yang Y."/>
            <person name="An X."/>
            <person name="Dong Z."/>
            <person name="Zhang K."/>
            <person name="Zhang X."/>
            <person name="Luo M.C."/>
            <person name="Dvorak J."/>
            <person name="Tong Y."/>
            <person name="Wang J."/>
            <person name="Yang H."/>
            <person name="Li Z."/>
            <person name="Wang D."/>
            <person name="Zhang A."/>
            <person name="Wang J."/>
        </authorList>
    </citation>
    <scope>NUCLEOTIDE SEQUENCE</scope>
    <source>
        <strain evidence="3">cv. G1812</strain>
    </source>
</reference>
<name>A0A8R7PYB6_TRIUA</name>
<dbReference type="EnsemblPlants" id="TuG1812G0300005718.01.T01">
    <property type="protein sequence ID" value="TuG1812G0300005718.01.T01.cds422908"/>
    <property type="gene ID" value="TuG1812G0300005718.01"/>
</dbReference>
<accession>A0A8R7PYB6</accession>
<evidence type="ECO:0000313" key="3">
    <source>
        <dbReference type="Proteomes" id="UP000015106"/>
    </source>
</evidence>
<organism evidence="2 3">
    <name type="scientific">Triticum urartu</name>
    <name type="common">Red wild einkorn</name>
    <name type="synonym">Crithodium urartu</name>
    <dbReference type="NCBI Taxonomy" id="4572"/>
    <lineage>
        <taxon>Eukaryota</taxon>
        <taxon>Viridiplantae</taxon>
        <taxon>Streptophyta</taxon>
        <taxon>Embryophyta</taxon>
        <taxon>Tracheophyta</taxon>
        <taxon>Spermatophyta</taxon>
        <taxon>Magnoliopsida</taxon>
        <taxon>Liliopsida</taxon>
        <taxon>Poales</taxon>
        <taxon>Poaceae</taxon>
        <taxon>BOP clade</taxon>
        <taxon>Pooideae</taxon>
        <taxon>Triticodae</taxon>
        <taxon>Triticeae</taxon>
        <taxon>Triticinae</taxon>
        <taxon>Triticum</taxon>
    </lineage>
</organism>
<evidence type="ECO:0000313" key="2">
    <source>
        <dbReference type="EnsemblPlants" id="TuG1812G0300005718.01.T01.cds422908"/>
    </source>
</evidence>
<keyword evidence="3" id="KW-1185">Reference proteome</keyword>
<reference evidence="2" key="3">
    <citation type="submission" date="2022-06" db="UniProtKB">
        <authorList>
            <consortium name="EnsemblPlants"/>
        </authorList>
    </citation>
    <scope>IDENTIFICATION</scope>
</reference>
<feature type="transmembrane region" description="Helical" evidence="1">
    <location>
        <begin position="20"/>
        <end position="43"/>
    </location>
</feature>
<keyword evidence="1" id="KW-0472">Membrane</keyword>
<dbReference type="AlphaFoldDB" id="A0A8R7PYB6"/>
<evidence type="ECO:0000256" key="1">
    <source>
        <dbReference type="SAM" id="Phobius"/>
    </source>
</evidence>
<dbReference type="Gramene" id="TuG1812G0300005718.01.T01">
    <property type="protein sequence ID" value="TuG1812G0300005718.01.T01.cds422908"/>
    <property type="gene ID" value="TuG1812G0300005718.01"/>
</dbReference>
<keyword evidence="1" id="KW-0812">Transmembrane</keyword>
<keyword evidence="1" id="KW-1133">Transmembrane helix</keyword>
<sequence>MTISWWIFWLCQSVLNPRNIVVHGIFRSSLMLIVSLGSLLCCIGS</sequence>